<comment type="caution">
    <text evidence="2">The sequence shown here is derived from an EMBL/GenBank/DDBJ whole genome shotgun (WGS) entry which is preliminary data.</text>
</comment>
<reference evidence="2 3" key="1">
    <citation type="submission" date="2024-05" db="EMBL/GenBank/DDBJ databases">
        <title>De novo assembly of an allotetraploid wild potato.</title>
        <authorList>
            <person name="Hosaka A.J."/>
        </authorList>
    </citation>
    <scope>NUCLEOTIDE SEQUENCE [LARGE SCALE GENOMIC DNA]</scope>
    <source>
        <tissue evidence="2">Young leaves</tissue>
    </source>
</reference>
<keyword evidence="3" id="KW-1185">Reference proteome</keyword>
<dbReference type="PANTHER" id="PTHR34222:SF97">
    <property type="entry name" value="CATALYTIC REGION, PUTATIVE-RELATED"/>
    <property type="match status" value="1"/>
</dbReference>
<dbReference type="EMBL" id="JBJKTR010000016">
    <property type="protein sequence ID" value="KAL3340235.1"/>
    <property type="molecule type" value="Genomic_DNA"/>
</dbReference>
<dbReference type="PANTHER" id="PTHR34222">
    <property type="entry name" value="GAG_PRE-INTEGRS DOMAIN-CONTAINING PROTEIN"/>
    <property type="match status" value="1"/>
</dbReference>
<evidence type="ECO:0000313" key="2">
    <source>
        <dbReference type="EMBL" id="KAL3340235.1"/>
    </source>
</evidence>
<accession>A0ABD2S8K8</accession>
<feature type="compositionally biased region" description="Polar residues" evidence="1">
    <location>
        <begin position="175"/>
        <end position="187"/>
    </location>
</feature>
<dbReference type="Proteomes" id="UP001627284">
    <property type="component" value="Unassembled WGS sequence"/>
</dbReference>
<proteinExistence type="predicted"/>
<evidence type="ECO:0000313" key="3">
    <source>
        <dbReference type="Proteomes" id="UP001627284"/>
    </source>
</evidence>
<dbReference type="AlphaFoldDB" id="A0ABD2S8K8"/>
<protein>
    <submittedName>
        <fullName evidence="2">Uncharacterized protein</fullName>
    </submittedName>
</protein>
<name>A0ABD2S8K8_9SOLN</name>
<organism evidence="2 3">
    <name type="scientific">Solanum stoloniferum</name>
    <dbReference type="NCBI Taxonomy" id="62892"/>
    <lineage>
        <taxon>Eukaryota</taxon>
        <taxon>Viridiplantae</taxon>
        <taxon>Streptophyta</taxon>
        <taxon>Embryophyta</taxon>
        <taxon>Tracheophyta</taxon>
        <taxon>Spermatophyta</taxon>
        <taxon>Magnoliopsida</taxon>
        <taxon>eudicotyledons</taxon>
        <taxon>Gunneridae</taxon>
        <taxon>Pentapetalae</taxon>
        <taxon>asterids</taxon>
        <taxon>lamiids</taxon>
        <taxon>Solanales</taxon>
        <taxon>Solanaceae</taxon>
        <taxon>Solanoideae</taxon>
        <taxon>Solaneae</taxon>
        <taxon>Solanum</taxon>
    </lineage>
</organism>
<feature type="region of interest" description="Disordered" evidence="1">
    <location>
        <begin position="158"/>
        <end position="187"/>
    </location>
</feature>
<gene>
    <name evidence="2" type="ORF">AABB24_028720</name>
</gene>
<evidence type="ECO:0000256" key="1">
    <source>
        <dbReference type="SAM" id="MobiDB-lite"/>
    </source>
</evidence>
<sequence>MSLNLVPTPGRECEKSRDFLGYLQRQKLYQARSQILLMTLLPSENQAYAMILNDEGQKAKKLYQARSQILLMTLLPSKNQAYAMILNDEGQKAIITSSVGLLGTGPTQYEASTLYSKIASGYQRIKKDYNVQCDYCKLKGHAKENCYKLVGYPSNFKKKKGNSDGGQRGAYHVQVEQSSTVNQGQES</sequence>